<gene>
    <name evidence="2" type="ORF">BO97DRAFT_466093</name>
</gene>
<dbReference type="VEuPathDB" id="FungiDB:BO97DRAFT_466093"/>
<dbReference type="RefSeq" id="XP_025553508.1">
    <property type="nucleotide sequence ID" value="XM_025699570.1"/>
</dbReference>
<evidence type="ECO:0000256" key="1">
    <source>
        <dbReference type="SAM" id="MobiDB-lite"/>
    </source>
</evidence>
<evidence type="ECO:0000313" key="3">
    <source>
        <dbReference type="Proteomes" id="UP000248961"/>
    </source>
</evidence>
<dbReference type="Proteomes" id="UP000248961">
    <property type="component" value="Unassembled WGS sequence"/>
</dbReference>
<evidence type="ECO:0000313" key="2">
    <source>
        <dbReference type="EMBL" id="RAL14354.1"/>
    </source>
</evidence>
<dbReference type="GeneID" id="37203859"/>
<proteinExistence type="predicted"/>
<sequence>MSFRIPPTPRLAEYARRPAYDIRWYNIGPSAHFTVIVWNNASMVDMDDEPARALDAEFRRQRAENPGSQPLHGAVWCGNRIRLYRELMSWAIGEDRPVRHTIVVPASRRLFLDQPEDAGLFRDWYRTIPPNVEHADVARFLREYPVSAPQRGGSGGRNASRPNEHYTNGNGDYFPAEQNGSYDRYFL</sequence>
<organism evidence="2 3">
    <name type="scientific">Aspergillus homomorphus (strain CBS 101889)</name>
    <dbReference type="NCBI Taxonomy" id="1450537"/>
    <lineage>
        <taxon>Eukaryota</taxon>
        <taxon>Fungi</taxon>
        <taxon>Dikarya</taxon>
        <taxon>Ascomycota</taxon>
        <taxon>Pezizomycotina</taxon>
        <taxon>Eurotiomycetes</taxon>
        <taxon>Eurotiomycetidae</taxon>
        <taxon>Eurotiales</taxon>
        <taxon>Aspergillaceae</taxon>
        <taxon>Aspergillus</taxon>
        <taxon>Aspergillus subgen. Circumdati</taxon>
    </lineage>
</organism>
<keyword evidence="3" id="KW-1185">Reference proteome</keyword>
<reference evidence="2 3" key="1">
    <citation type="submission" date="2018-02" db="EMBL/GenBank/DDBJ databases">
        <title>The genomes of Aspergillus section Nigri reveals drivers in fungal speciation.</title>
        <authorList>
            <consortium name="DOE Joint Genome Institute"/>
            <person name="Vesth T.C."/>
            <person name="Nybo J."/>
            <person name="Theobald S."/>
            <person name="Brandl J."/>
            <person name="Frisvad J.C."/>
            <person name="Nielsen K.F."/>
            <person name="Lyhne E.K."/>
            <person name="Kogle M.E."/>
            <person name="Kuo A."/>
            <person name="Riley R."/>
            <person name="Clum A."/>
            <person name="Nolan M."/>
            <person name="Lipzen A."/>
            <person name="Salamov A."/>
            <person name="Henrissat B."/>
            <person name="Wiebenga A."/>
            <person name="De vries R.P."/>
            <person name="Grigoriev I.V."/>
            <person name="Mortensen U.H."/>
            <person name="Andersen M.R."/>
            <person name="Baker S.E."/>
        </authorList>
    </citation>
    <scope>NUCLEOTIDE SEQUENCE [LARGE SCALE GENOMIC DNA]</scope>
    <source>
        <strain evidence="2 3">CBS 101889</strain>
    </source>
</reference>
<dbReference type="EMBL" id="KZ824275">
    <property type="protein sequence ID" value="RAL14354.1"/>
    <property type="molecule type" value="Genomic_DNA"/>
</dbReference>
<accession>A0A395I861</accession>
<dbReference type="AlphaFoldDB" id="A0A395I861"/>
<protein>
    <submittedName>
        <fullName evidence="2">Uncharacterized protein</fullName>
    </submittedName>
</protein>
<name>A0A395I861_ASPHC</name>
<dbReference type="OrthoDB" id="4507655at2759"/>
<feature type="region of interest" description="Disordered" evidence="1">
    <location>
        <begin position="147"/>
        <end position="187"/>
    </location>
</feature>